<keyword evidence="9" id="KW-0028">Amino-acid biosynthesis</keyword>
<feature type="modified residue" description="N6-(pyridoxal phosphate)lysine" evidence="9">
    <location>
        <position position="223"/>
    </location>
</feature>
<name>A0A921G1V7_SPOPS</name>
<dbReference type="Gene3D" id="3.90.1150.10">
    <property type="entry name" value="Aspartate Aminotransferase, domain 1"/>
    <property type="match status" value="1"/>
</dbReference>
<evidence type="ECO:0000256" key="7">
    <source>
        <dbReference type="ARBA" id="ARBA00023102"/>
    </source>
</evidence>
<proteinExistence type="inferred from homology"/>
<sequence>MNWKKALDGITPYKPGRSIEEVTRMYGLKEVVKLASNENPYGCAPSVKESLASAAIQHEIYPDGYASALRSKLTQKLGVDEEALLFGNGSDEIIMIITRALLGTDTNTVMATPTFPQYAHNAKIAGAEIREVTLKDNGQHDLEGFLKAIDSETAVIWICNPNNPTGNLIPSDALVAFLGQVPPNILVVLDEAYIEYVMAPGYIDSVTYLEQFPNVILLRTFSKAYGLASYRVGYAIGHPAVISNLNKVRNPFNNNSIGLAIAEKALDDEAFIEQCRKLNHEQRKRFKHYADEKKVHLFDSETNFVLIEVPNDSDDASETLLQQGFIVRSGNALGTPGYIRVTIGSEEQTSKFLKAFDTLWQSEGSPV</sequence>
<reference evidence="11" key="2">
    <citation type="submission" date="2021-09" db="EMBL/GenBank/DDBJ databases">
        <authorList>
            <person name="Gilroy R."/>
        </authorList>
    </citation>
    <scope>NUCLEOTIDE SEQUENCE</scope>
    <source>
        <strain evidence="11">CHK171-7178</strain>
    </source>
</reference>
<dbReference type="PANTHER" id="PTHR43643">
    <property type="entry name" value="HISTIDINOL-PHOSPHATE AMINOTRANSFERASE 2"/>
    <property type="match status" value="1"/>
</dbReference>
<keyword evidence="5 9" id="KW-0808">Transferase</keyword>
<evidence type="ECO:0000256" key="5">
    <source>
        <dbReference type="ARBA" id="ARBA00022679"/>
    </source>
</evidence>
<dbReference type="Pfam" id="PF00155">
    <property type="entry name" value="Aminotran_1_2"/>
    <property type="match status" value="1"/>
</dbReference>
<dbReference type="EC" id="2.6.1.9" evidence="9"/>
<dbReference type="InterPro" id="IPR005861">
    <property type="entry name" value="HisP_aminotrans"/>
</dbReference>
<dbReference type="InterPro" id="IPR004839">
    <property type="entry name" value="Aminotransferase_I/II_large"/>
</dbReference>
<dbReference type="GO" id="GO:0030170">
    <property type="term" value="F:pyridoxal phosphate binding"/>
    <property type="evidence" value="ECO:0007669"/>
    <property type="project" value="InterPro"/>
</dbReference>
<evidence type="ECO:0000313" key="11">
    <source>
        <dbReference type="EMBL" id="HJF33291.1"/>
    </source>
</evidence>
<dbReference type="SUPFAM" id="SSF53383">
    <property type="entry name" value="PLP-dependent transferases"/>
    <property type="match status" value="1"/>
</dbReference>
<reference evidence="11" key="1">
    <citation type="journal article" date="2021" name="PeerJ">
        <title>Extensive microbial diversity within the chicken gut microbiome revealed by metagenomics and culture.</title>
        <authorList>
            <person name="Gilroy R."/>
            <person name="Ravi A."/>
            <person name="Getino M."/>
            <person name="Pursley I."/>
            <person name="Horton D.L."/>
            <person name="Alikhan N.F."/>
            <person name="Baker D."/>
            <person name="Gharbi K."/>
            <person name="Hall N."/>
            <person name="Watson M."/>
            <person name="Adriaenssens E.M."/>
            <person name="Foster-Nyarko E."/>
            <person name="Jarju S."/>
            <person name="Secka A."/>
            <person name="Antonio M."/>
            <person name="Oren A."/>
            <person name="Chaudhuri R.R."/>
            <person name="La Ragione R."/>
            <person name="Hildebrand F."/>
            <person name="Pallen M.J."/>
        </authorList>
    </citation>
    <scope>NUCLEOTIDE SEQUENCE</scope>
    <source>
        <strain evidence="11">CHK171-7178</strain>
    </source>
</reference>
<protein>
    <recommendedName>
        <fullName evidence="9">Histidinol-phosphate aminotransferase</fullName>
        <ecNumber evidence="9">2.6.1.9</ecNumber>
    </recommendedName>
    <alternativeName>
        <fullName evidence="9">Imidazole acetol-phosphate transaminase</fullName>
    </alternativeName>
</protein>
<comment type="pathway">
    <text evidence="2 9">Amino-acid biosynthesis; L-histidine biosynthesis; L-histidine from 5-phospho-alpha-D-ribose 1-diphosphate: step 7/9.</text>
</comment>
<dbReference type="PANTHER" id="PTHR43643:SF3">
    <property type="entry name" value="HISTIDINOL-PHOSPHATE AMINOTRANSFERASE"/>
    <property type="match status" value="1"/>
</dbReference>
<evidence type="ECO:0000256" key="9">
    <source>
        <dbReference type="HAMAP-Rule" id="MF_01023"/>
    </source>
</evidence>
<evidence type="ECO:0000256" key="1">
    <source>
        <dbReference type="ARBA" id="ARBA00001933"/>
    </source>
</evidence>
<dbReference type="InterPro" id="IPR001917">
    <property type="entry name" value="Aminotrans_II_pyridoxalP_BS"/>
</dbReference>
<dbReference type="InterPro" id="IPR015421">
    <property type="entry name" value="PyrdxlP-dep_Trfase_major"/>
</dbReference>
<dbReference type="HAMAP" id="MF_01023">
    <property type="entry name" value="HisC_aminotrans_2"/>
    <property type="match status" value="1"/>
</dbReference>
<dbReference type="Gene3D" id="3.40.640.10">
    <property type="entry name" value="Type I PLP-dependent aspartate aminotransferase-like (Major domain)"/>
    <property type="match status" value="1"/>
</dbReference>
<evidence type="ECO:0000256" key="2">
    <source>
        <dbReference type="ARBA" id="ARBA00005011"/>
    </source>
</evidence>
<keyword evidence="6 9" id="KW-0663">Pyridoxal phosphate</keyword>
<dbReference type="CDD" id="cd00609">
    <property type="entry name" value="AAT_like"/>
    <property type="match status" value="1"/>
</dbReference>
<evidence type="ECO:0000259" key="10">
    <source>
        <dbReference type="Pfam" id="PF00155"/>
    </source>
</evidence>
<dbReference type="AlphaFoldDB" id="A0A921G1V7"/>
<dbReference type="InterPro" id="IPR050106">
    <property type="entry name" value="HistidinolP_aminotransfase"/>
</dbReference>
<evidence type="ECO:0000256" key="4">
    <source>
        <dbReference type="ARBA" id="ARBA00022576"/>
    </source>
</evidence>
<dbReference type="Proteomes" id="UP000698173">
    <property type="component" value="Unassembled WGS sequence"/>
</dbReference>
<dbReference type="NCBIfam" id="TIGR01141">
    <property type="entry name" value="hisC"/>
    <property type="match status" value="1"/>
</dbReference>
<dbReference type="GO" id="GO:0000105">
    <property type="term" value="P:L-histidine biosynthetic process"/>
    <property type="evidence" value="ECO:0007669"/>
    <property type="project" value="UniProtKB-UniRule"/>
</dbReference>
<evidence type="ECO:0000256" key="8">
    <source>
        <dbReference type="ARBA" id="ARBA00047481"/>
    </source>
</evidence>
<dbReference type="InterPro" id="IPR015424">
    <property type="entry name" value="PyrdxlP-dep_Trfase"/>
</dbReference>
<comment type="caution">
    <text evidence="11">The sequence shown here is derived from an EMBL/GenBank/DDBJ whole genome shotgun (WGS) entry which is preliminary data.</text>
</comment>
<organism evidence="11 12">
    <name type="scientific">Sporosarcina psychrophila</name>
    <name type="common">Bacillus psychrophilus</name>
    <dbReference type="NCBI Taxonomy" id="1476"/>
    <lineage>
        <taxon>Bacteria</taxon>
        <taxon>Bacillati</taxon>
        <taxon>Bacillota</taxon>
        <taxon>Bacilli</taxon>
        <taxon>Bacillales</taxon>
        <taxon>Caryophanaceae</taxon>
        <taxon>Sporosarcina</taxon>
    </lineage>
</organism>
<gene>
    <name evidence="9 11" type="primary">hisC</name>
    <name evidence="11" type="ORF">K8V56_16130</name>
</gene>
<dbReference type="EMBL" id="DYWT01000252">
    <property type="protein sequence ID" value="HJF33291.1"/>
    <property type="molecule type" value="Genomic_DNA"/>
</dbReference>
<keyword evidence="4 9" id="KW-0032">Aminotransferase</keyword>
<comment type="similarity">
    <text evidence="9">Belongs to the class-II pyridoxal-phosphate-dependent aminotransferase family. Histidinol-phosphate aminotransferase subfamily.</text>
</comment>
<evidence type="ECO:0000313" key="12">
    <source>
        <dbReference type="Proteomes" id="UP000698173"/>
    </source>
</evidence>
<dbReference type="PROSITE" id="PS00599">
    <property type="entry name" value="AA_TRANSFER_CLASS_2"/>
    <property type="match status" value="1"/>
</dbReference>
<evidence type="ECO:0000256" key="6">
    <source>
        <dbReference type="ARBA" id="ARBA00022898"/>
    </source>
</evidence>
<dbReference type="InterPro" id="IPR015422">
    <property type="entry name" value="PyrdxlP-dep_Trfase_small"/>
</dbReference>
<accession>A0A921G1V7</accession>
<feature type="domain" description="Aminotransferase class I/classII large" evidence="10">
    <location>
        <begin position="30"/>
        <end position="355"/>
    </location>
</feature>
<comment type="catalytic activity">
    <reaction evidence="8 9">
        <text>L-histidinol phosphate + 2-oxoglutarate = 3-(imidazol-4-yl)-2-oxopropyl phosphate + L-glutamate</text>
        <dbReference type="Rhea" id="RHEA:23744"/>
        <dbReference type="ChEBI" id="CHEBI:16810"/>
        <dbReference type="ChEBI" id="CHEBI:29985"/>
        <dbReference type="ChEBI" id="CHEBI:57766"/>
        <dbReference type="ChEBI" id="CHEBI:57980"/>
        <dbReference type="EC" id="2.6.1.9"/>
    </reaction>
</comment>
<evidence type="ECO:0000256" key="3">
    <source>
        <dbReference type="ARBA" id="ARBA00011738"/>
    </source>
</evidence>
<keyword evidence="7 9" id="KW-0368">Histidine biosynthesis</keyword>
<dbReference type="GO" id="GO:0004400">
    <property type="term" value="F:histidinol-phosphate transaminase activity"/>
    <property type="evidence" value="ECO:0007669"/>
    <property type="project" value="UniProtKB-UniRule"/>
</dbReference>
<comment type="subunit">
    <text evidence="3 9">Homodimer.</text>
</comment>
<comment type="cofactor">
    <cofactor evidence="1 9">
        <name>pyridoxal 5'-phosphate</name>
        <dbReference type="ChEBI" id="CHEBI:597326"/>
    </cofactor>
</comment>